<dbReference type="AlphaFoldDB" id="A0A9N9ZKR1"/>
<sequence length="76" mass="8404">MKTGRRGYFWQSMEQARSNGVVPRLDMVISSRTTVADTSHLLIAFTLSAAIPVPCLTVLEYVSTIIMIDDDPSVMV</sequence>
<evidence type="ECO:0000313" key="2">
    <source>
        <dbReference type="Proteomes" id="UP000775872"/>
    </source>
</evidence>
<gene>
    <name evidence="1" type="ORF">CSOL1703_00008892</name>
</gene>
<dbReference type="EMBL" id="CABFOC020000082">
    <property type="protein sequence ID" value="CAH0058410.1"/>
    <property type="molecule type" value="Genomic_DNA"/>
</dbReference>
<organism evidence="1 2">
    <name type="scientific">Clonostachys solani</name>
    <dbReference type="NCBI Taxonomy" id="160281"/>
    <lineage>
        <taxon>Eukaryota</taxon>
        <taxon>Fungi</taxon>
        <taxon>Dikarya</taxon>
        <taxon>Ascomycota</taxon>
        <taxon>Pezizomycotina</taxon>
        <taxon>Sordariomycetes</taxon>
        <taxon>Hypocreomycetidae</taxon>
        <taxon>Hypocreales</taxon>
        <taxon>Bionectriaceae</taxon>
        <taxon>Clonostachys</taxon>
    </lineage>
</organism>
<accession>A0A9N9ZKR1</accession>
<keyword evidence="2" id="KW-1185">Reference proteome</keyword>
<name>A0A9N9ZKR1_9HYPO</name>
<dbReference type="Proteomes" id="UP000775872">
    <property type="component" value="Unassembled WGS sequence"/>
</dbReference>
<reference evidence="1 2" key="2">
    <citation type="submission" date="2021-10" db="EMBL/GenBank/DDBJ databases">
        <authorList>
            <person name="Piombo E."/>
        </authorList>
    </citation>
    <scope>NUCLEOTIDE SEQUENCE [LARGE SCALE GENOMIC DNA]</scope>
</reference>
<protein>
    <submittedName>
        <fullName evidence="1">Uncharacterized protein</fullName>
    </submittedName>
</protein>
<proteinExistence type="predicted"/>
<evidence type="ECO:0000313" key="1">
    <source>
        <dbReference type="EMBL" id="CAH0058410.1"/>
    </source>
</evidence>
<reference evidence="2" key="1">
    <citation type="submission" date="2019-06" db="EMBL/GenBank/DDBJ databases">
        <authorList>
            <person name="Broberg M."/>
        </authorList>
    </citation>
    <scope>NUCLEOTIDE SEQUENCE [LARGE SCALE GENOMIC DNA]</scope>
</reference>
<comment type="caution">
    <text evidence="1">The sequence shown here is derived from an EMBL/GenBank/DDBJ whole genome shotgun (WGS) entry which is preliminary data.</text>
</comment>